<dbReference type="SUPFAM" id="SSF47616">
    <property type="entry name" value="GST C-terminal domain-like"/>
    <property type="match status" value="1"/>
</dbReference>
<accession>A0A850PEI2</accession>
<dbReference type="InterPro" id="IPR004045">
    <property type="entry name" value="Glutathione_S-Trfase_N"/>
</dbReference>
<evidence type="ECO:0000313" key="3">
    <source>
        <dbReference type="EMBL" id="NVN41273.1"/>
    </source>
</evidence>
<dbReference type="SUPFAM" id="SSF52833">
    <property type="entry name" value="Thioredoxin-like"/>
    <property type="match status" value="1"/>
</dbReference>
<dbReference type="Gene3D" id="1.20.1050.10">
    <property type="match status" value="1"/>
</dbReference>
<organism evidence="3 4">
    <name type="scientific">Ameyamaea chiangmaiensis</name>
    <dbReference type="NCBI Taxonomy" id="442969"/>
    <lineage>
        <taxon>Bacteria</taxon>
        <taxon>Pseudomonadati</taxon>
        <taxon>Pseudomonadota</taxon>
        <taxon>Alphaproteobacteria</taxon>
        <taxon>Acetobacterales</taxon>
        <taxon>Acetobacteraceae</taxon>
        <taxon>Ameyamaea</taxon>
    </lineage>
</organism>
<dbReference type="CDD" id="cd03037">
    <property type="entry name" value="GST_N_GRX2"/>
    <property type="match status" value="1"/>
</dbReference>
<dbReference type="InterPro" id="IPR007494">
    <property type="entry name" value="Glutaredoxin2_C"/>
</dbReference>
<dbReference type="PROSITE" id="PS00195">
    <property type="entry name" value="GLUTAREDOXIN_1"/>
    <property type="match status" value="1"/>
</dbReference>
<dbReference type="InterPro" id="IPR036282">
    <property type="entry name" value="Glutathione-S-Trfase_C_sf"/>
</dbReference>
<dbReference type="RefSeq" id="WP_176614182.1">
    <property type="nucleotide sequence ID" value="NZ_JABXXR010000107.1"/>
</dbReference>
<protein>
    <submittedName>
        <fullName evidence="3">Glutaredoxin 2</fullName>
    </submittedName>
</protein>
<dbReference type="Pfam" id="PF13417">
    <property type="entry name" value="GST_N_3"/>
    <property type="match status" value="1"/>
</dbReference>
<feature type="domain" description="GST N-terminal" evidence="2">
    <location>
        <begin position="5"/>
        <end position="74"/>
    </location>
</feature>
<dbReference type="GO" id="GO:0005829">
    <property type="term" value="C:cytosol"/>
    <property type="evidence" value="ECO:0007669"/>
    <property type="project" value="InterPro"/>
</dbReference>
<dbReference type="Proteomes" id="UP000585665">
    <property type="component" value="Unassembled WGS sequence"/>
</dbReference>
<name>A0A850PEI2_9PROT</name>
<reference evidence="3 4" key="1">
    <citation type="submission" date="2020-06" db="EMBL/GenBank/DDBJ databases">
        <title>Description of novel acetic acid bacteria.</title>
        <authorList>
            <person name="Sombolestani A."/>
        </authorList>
    </citation>
    <scope>NUCLEOTIDE SEQUENCE [LARGE SCALE GENOMIC DNA]</scope>
    <source>
        <strain evidence="3 4">LMG 27010</strain>
    </source>
</reference>
<dbReference type="InterPro" id="IPR036249">
    <property type="entry name" value="Thioredoxin-like_sf"/>
</dbReference>
<dbReference type="Gene3D" id="3.40.30.10">
    <property type="entry name" value="Glutaredoxin"/>
    <property type="match status" value="1"/>
</dbReference>
<keyword evidence="4" id="KW-1185">Reference proteome</keyword>
<dbReference type="Pfam" id="PF04399">
    <property type="entry name" value="Glutaredoxin2_C"/>
    <property type="match status" value="1"/>
</dbReference>
<dbReference type="AlphaFoldDB" id="A0A850PEI2"/>
<dbReference type="EMBL" id="JABXXR010000107">
    <property type="protein sequence ID" value="NVN41273.1"/>
    <property type="molecule type" value="Genomic_DNA"/>
</dbReference>
<sequence>MDRTLFVYRHCPFCIKAWMIFGLKKLPVTVVTLLNDDEATPIGMIGRKVVPILEEDGRFMGESMDIVRHVDALDAPVLTGAVNPAVAAWIAGVSGVLYRQALPRIAMAPLPEFATTGARAYFTRNKESHDLPFGAVLAGDAEALAVLQAALDALEPLIQDPAAVNGDLSTDDIHLFAALHSLSIVAGLTYPATVEAYRRTMARRCGVALMDTLAA</sequence>
<dbReference type="NCBIfam" id="NF007702">
    <property type="entry name" value="PRK10387.1"/>
    <property type="match status" value="1"/>
</dbReference>
<dbReference type="NCBIfam" id="TIGR02182">
    <property type="entry name" value="GRXB"/>
    <property type="match status" value="1"/>
</dbReference>
<evidence type="ECO:0000259" key="1">
    <source>
        <dbReference type="Pfam" id="PF04399"/>
    </source>
</evidence>
<dbReference type="InterPro" id="IPR011767">
    <property type="entry name" value="GLR_AS"/>
</dbReference>
<evidence type="ECO:0000259" key="2">
    <source>
        <dbReference type="Pfam" id="PF13417"/>
    </source>
</evidence>
<proteinExistence type="predicted"/>
<gene>
    <name evidence="3" type="primary">grxB</name>
    <name evidence="3" type="ORF">HUK82_11965</name>
</gene>
<comment type="caution">
    <text evidence="3">The sequence shown here is derived from an EMBL/GenBank/DDBJ whole genome shotgun (WGS) entry which is preliminary data.</text>
</comment>
<feature type="domain" description="Glutaredoxin 2 C-terminal" evidence="1">
    <location>
        <begin position="86"/>
        <end position="214"/>
    </location>
</feature>
<evidence type="ECO:0000313" key="4">
    <source>
        <dbReference type="Proteomes" id="UP000585665"/>
    </source>
</evidence>
<dbReference type="PROSITE" id="PS51354">
    <property type="entry name" value="GLUTAREDOXIN_2"/>
    <property type="match status" value="1"/>
</dbReference>
<dbReference type="InterPro" id="IPR011901">
    <property type="entry name" value="Grx2"/>
</dbReference>
<dbReference type="CDD" id="cd03199">
    <property type="entry name" value="GST_C_GRX2"/>
    <property type="match status" value="1"/>
</dbReference>